<dbReference type="GO" id="GO:0016301">
    <property type="term" value="F:kinase activity"/>
    <property type="evidence" value="ECO:0007669"/>
    <property type="project" value="UniProtKB-KW"/>
</dbReference>
<evidence type="ECO:0000259" key="14">
    <source>
        <dbReference type="Pfam" id="PF13793"/>
    </source>
</evidence>
<keyword evidence="9 13" id="KW-0460">Magnesium</keyword>
<feature type="domain" description="Ribose-phosphate pyrophosphokinase N-terminal" evidence="14">
    <location>
        <begin position="16"/>
        <end position="131"/>
    </location>
</feature>
<keyword evidence="6 13" id="KW-0547">Nucleotide-binding</keyword>
<evidence type="ECO:0000256" key="11">
    <source>
        <dbReference type="ARBA" id="ARBA00054914"/>
    </source>
</evidence>
<dbReference type="InterPro" id="IPR037515">
    <property type="entry name" value="Rib-P_diPkinase_bac"/>
</dbReference>
<proteinExistence type="inferred from homology"/>
<dbReference type="NCBIfam" id="NF002320">
    <property type="entry name" value="PRK01259.1"/>
    <property type="match status" value="1"/>
</dbReference>
<keyword evidence="3 13" id="KW-0808">Transferase</keyword>
<keyword evidence="7 13" id="KW-0418">Kinase</keyword>
<protein>
    <recommendedName>
        <fullName evidence="13">Ribose-phosphate pyrophosphokinase</fullName>
        <shortName evidence="13">RPPK</shortName>
        <ecNumber evidence="13">2.7.6.1</ecNumber>
    </recommendedName>
    <alternativeName>
        <fullName evidence="13">5-phospho-D-ribosyl alpha-1-diphosphate synthase</fullName>
    </alternativeName>
    <alternativeName>
        <fullName evidence="13">Phosphoribosyl diphosphate synthase</fullName>
    </alternativeName>
    <alternativeName>
        <fullName evidence="13">Phosphoribosyl pyrophosphate synthase</fullName>
        <shortName evidence="13">P-Rib-PP synthase</shortName>
        <shortName evidence="13">PRPP synthase</shortName>
        <shortName evidence="13">PRPPase</shortName>
    </alternativeName>
</protein>
<dbReference type="FunFam" id="3.40.50.2020:FF:000005">
    <property type="entry name" value="Ribose-phosphate pyrophosphokinase 1"/>
    <property type="match status" value="1"/>
</dbReference>
<comment type="pathway">
    <text evidence="1 13">Metabolic intermediate biosynthesis; 5-phospho-alpha-D-ribose 1-diphosphate biosynthesis; 5-phospho-alpha-D-ribose 1-diphosphate from D-ribose 5-phosphate (route I): step 1/1.</text>
</comment>
<evidence type="ECO:0000256" key="13">
    <source>
        <dbReference type="HAMAP-Rule" id="MF_00583"/>
    </source>
</evidence>
<dbReference type="EMBL" id="VULQ01000001">
    <property type="protein sequence ID" value="MSS76942.1"/>
    <property type="molecule type" value="Genomic_DNA"/>
</dbReference>
<dbReference type="HAMAP" id="MF_00583_B">
    <property type="entry name" value="RibP_PPkinase_B"/>
    <property type="match status" value="1"/>
</dbReference>
<feature type="binding site" evidence="13">
    <location>
        <begin position="107"/>
        <end position="108"/>
    </location>
    <ligand>
        <name>ATP</name>
        <dbReference type="ChEBI" id="CHEBI:30616"/>
    </ligand>
</feature>
<dbReference type="Pfam" id="PF13793">
    <property type="entry name" value="Pribosyltran_N"/>
    <property type="match status" value="1"/>
</dbReference>
<dbReference type="InterPro" id="IPR000836">
    <property type="entry name" value="PRTase_dom"/>
</dbReference>
<accession>A0A6N7VPY7</accession>
<dbReference type="GO" id="GO:0009156">
    <property type="term" value="P:ribonucleoside monophosphate biosynthetic process"/>
    <property type="evidence" value="ECO:0007669"/>
    <property type="project" value="InterPro"/>
</dbReference>
<keyword evidence="8 13" id="KW-0067">ATP-binding</keyword>
<dbReference type="EC" id="2.7.6.1" evidence="13"/>
<comment type="cofactor">
    <cofactor evidence="13">
        <name>Mg(2+)</name>
        <dbReference type="ChEBI" id="CHEBI:18420"/>
    </cofactor>
    <text evidence="13">Binds 2 Mg(2+) ions per subunit.</text>
</comment>
<dbReference type="NCBIfam" id="TIGR01251">
    <property type="entry name" value="ribP_PPkin"/>
    <property type="match status" value="1"/>
</dbReference>
<dbReference type="GO" id="GO:0004749">
    <property type="term" value="F:ribose phosphate diphosphokinase activity"/>
    <property type="evidence" value="ECO:0007669"/>
    <property type="project" value="UniProtKB-UniRule"/>
</dbReference>
<comment type="subunit">
    <text evidence="13">Homohexamer.</text>
</comment>
<dbReference type="FunFam" id="3.40.50.2020:FF:000001">
    <property type="entry name" value="Ribose-phosphate pyrophosphokinase"/>
    <property type="match status" value="1"/>
</dbReference>
<keyword evidence="2 13" id="KW-0963">Cytoplasm</keyword>
<evidence type="ECO:0000256" key="4">
    <source>
        <dbReference type="ARBA" id="ARBA00022723"/>
    </source>
</evidence>
<dbReference type="InterPro" id="IPR029099">
    <property type="entry name" value="Pribosyltran_N"/>
</dbReference>
<dbReference type="GO" id="GO:0006164">
    <property type="term" value="P:purine nucleotide biosynthetic process"/>
    <property type="evidence" value="ECO:0007669"/>
    <property type="project" value="TreeGrafter"/>
</dbReference>
<feature type="binding site" evidence="13">
    <location>
        <position position="208"/>
    </location>
    <ligand>
        <name>D-ribose 5-phosphate</name>
        <dbReference type="ChEBI" id="CHEBI:78346"/>
    </ligand>
</feature>
<feature type="binding site" evidence="13">
    <location>
        <position position="141"/>
    </location>
    <ligand>
        <name>Mg(2+)</name>
        <dbReference type="ChEBI" id="CHEBI:18420"/>
    </ligand>
</feature>
<feature type="binding site" evidence="13">
    <location>
        <position position="183"/>
    </location>
    <ligand>
        <name>Mg(2+)</name>
        <dbReference type="ChEBI" id="CHEBI:18420"/>
    </ligand>
</feature>
<evidence type="ECO:0000256" key="2">
    <source>
        <dbReference type="ARBA" id="ARBA00022490"/>
    </source>
</evidence>
<dbReference type="GO" id="GO:0002189">
    <property type="term" value="C:ribose phosphate diphosphokinase complex"/>
    <property type="evidence" value="ECO:0007669"/>
    <property type="project" value="TreeGrafter"/>
</dbReference>
<keyword evidence="5 13" id="KW-0545">Nucleotide biosynthesis</keyword>
<dbReference type="PANTHER" id="PTHR10210:SF41">
    <property type="entry name" value="RIBOSE-PHOSPHATE PYROPHOSPHOKINASE 1, CHLOROPLASTIC"/>
    <property type="match status" value="1"/>
</dbReference>
<dbReference type="GO" id="GO:0006015">
    <property type="term" value="P:5-phosphoribose 1-diphosphate biosynthetic process"/>
    <property type="evidence" value="ECO:0007669"/>
    <property type="project" value="UniProtKB-UniRule"/>
</dbReference>
<dbReference type="InterPro" id="IPR029057">
    <property type="entry name" value="PRTase-like"/>
</dbReference>
<evidence type="ECO:0000256" key="12">
    <source>
        <dbReference type="ARBA" id="ARBA00061444"/>
    </source>
</evidence>
<name>A0A6N7VPY7_9FIRM</name>
<comment type="subcellular location">
    <subcellularLocation>
        <location evidence="13">Cytoplasm</location>
    </subcellularLocation>
</comment>
<dbReference type="InterPro" id="IPR000842">
    <property type="entry name" value="PRib_PP_synth_CS"/>
</dbReference>
<evidence type="ECO:0000256" key="10">
    <source>
        <dbReference type="ARBA" id="ARBA00049535"/>
    </source>
</evidence>
<evidence type="ECO:0000256" key="1">
    <source>
        <dbReference type="ARBA" id="ARBA00004996"/>
    </source>
</evidence>
<feature type="binding site" evidence="13">
    <location>
        <begin position="236"/>
        <end position="240"/>
    </location>
    <ligand>
        <name>D-ribose 5-phosphate</name>
        <dbReference type="ChEBI" id="CHEBI:78346"/>
    </ligand>
</feature>
<organism evidence="15 16">
    <name type="scientific">Anaerococcus porci</name>
    <dbReference type="NCBI Taxonomy" id="2652269"/>
    <lineage>
        <taxon>Bacteria</taxon>
        <taxon>Bacillati</taxon>
        <taxon>Bacillota</taxon>
        <taxon>Tissierellia</taxon>
        <taxon>Tissierellales</taxon>
        <taxon>Peptoniphilaceae</taxon>
        <taxon>Anaerococcus</taxon>
    </lineage>
</organism>
<dbReference type="SMART" id="SM01400">
    <property type="entry name" value="Pribosyltran_N"/>
    <property type="match status" value="1"/>
</dbReference>
<dbReference type="InterPro" id="IPR005946">
    <property type="entry name" value="Rib-P_diPkinase"/>
</dbReference>
<dbReference type="PANTHER" id="PTHR10210">
    <property type="entry name" value="RIBOSE-PHOSPHATE DIPHOSPHOKINASE FAMILY MEMBER"/>
    <property type="match status" value="1"/>
</dbReference>
<dbReference type="GO" id="GO:0000287">
    <property type="term" value="F:magnesium ion binding"/>
    <property type="evidence" value="ECO:0007669"/>
    <property type="project" value="UniProtKB-UniRule"/>
</dbReference>
<dbReference type="GO" id="GO:0005737">
    <property type="term" value="C:cytoplasm"/>
    <property type="evidence" value="ECO:0007669"/>
    <property type="project" value="UniProtKB-SubCell"/>
</dbReference>
<feature type="active site" evidence="13">
    <location>
        <position position="206"/>
    </location>
</feature>
<gene>
    <name evidence="13" type="primary">prs</name>
    <name evidence="15" type="ORF">FYJ26_00570</name>
</gene>
<comment type="caution">
    <text evidence="15">The sequence shown here is derived from an EMBL/GenBank/DDBJ whole genome shotgun (WGS) entry which is preliminary data.</text>
</comment>
<evidence type="ECO:0000256" key="3">
    <source>
        <dbReference type="ARBA" id="ARBA00022679"/>
    </source>
</evidence>
<feature type="binding site" evidence="13">
    <location>
        <begin position="48"/>
        <end position="50"/>
    </location>
    <ligand>
        <name>ATP</name>
        <dbReference type="ChEBI" id="CHEBI:30616"/>
    </ligand>
</feature>
<comment type="catalytic activity">
    <reaction evidence="10 13">
        <text>D-ribose 5-phosphate + ATP = 5-phospho-alpha-D-ribose 1-diphosphate + AMP + H(+)</text>
        <dbReference type="Rhea" id="RHEA:15609"/>
        <dbReference type="ChEBI" id="CHEBI:15378"/>
        <dbReference type="ChEBI" id="CHEBI:30616"/>
        <dbReference type="ChEBI" id="CHEBI:58017"/>
        <dbReference type="ChEBI" id="CHEBI:78346"/>
        <dbReference type="ChEBI" id="CHEBI:456215"/>
        <dbReference type="EC" id="2.7.6.1"/>
    </reaction>
</comment>
<evidence type="ECO:0000256" key="8">
    <source>
        <dbReference type="ARBA" id="ARBA00022840"/>
    </source>
</evidence>
<evidence type="ECO:0000313" key="15">
    <source>
        <dbReference type="EMBL" id="MSS76942.1"/>
    </source>
</evidence>
<evidence type="ECO:0000256" key="5">
    <source>
        <dbReference type="ARBA" id="ARBA00022727"/>
    </source>
</evidence>
<evidence type="ECO:0000256" key="6">
    <source>
        <dbReference type="ARBA" id="ARBA00022741"/>
    </source>
</evidence>
<dbReference type="CDD" id="cd06223">
    <property type="entry name" value="PRTases_typeI"/>
    <property type="match status" value="1"/>
</dbReference>
<sequence>MTECVNPSNICRGELIVIAGNSNPKLAQDVVNSLGIELGEAEVKHFADGEINVKINDTVRGKDVYIIQPTSYPTNDNLMELLILTDACRRASAGHVNVVVPYYGYARQDRKTRGREPISAKLVANLITVSGADRVITMDLHAGQIQGYFDIPLDHFSAIRLLSSYFKKEAFGKSDDYVVVSPDLGGVTRARNFADYLKLTIAIIEKRRPKPNVSEVMNVIGDFKGKHCILVDDMIDTAGTICNAANYLMENGAKDVSMAATHGVLSGPAIERLEESCLKEIVITDTIQLPEEKKIDKIKIMSIAPLLAEAIKRINSYESISGLFEDAK</sequence>
<feature type="binding site" evidence="13">
    <location>
        <position position="232"/>
    </location>
    <ligand>
        <name>D-ribose 5-phosphate</name>
        <dbReference type="ChEBI" id="CHEBI:78346"/>
    </ligand>
</feature>
<keyword evidence="16" id="KW-1185">Reference proteome</keyword>
<keyword evidence="4 13" id="KW-0479">Metal-binding</keyword>
<dbReference type="Proteomes" id="UP000441925">
    <property type="component" value="Unassembled WGS sequence"/>
</dbReference>
<evidence type="ECO:0000313" key="16">
    <source>
        <dbReference type="Proteomes" id="UP000441925"/>
    </source>
</evidence>
<reference evidence="15 16" key="1">
    <citation type="submission" date="2019-08" db="EMBL/GenBank/DDBJ databases">
        <title>In-depth cultivation of the pig gut microbiome towards novel bacterial diversity and tailored functional studies.</title>
        <authorList>
            <person name="Wylensek D."/>
            <person name="Hitch T.C.A."/>
            <person name="Clavel T."/>
        </authorList>
    </citation>
    <scope>NUCLEOTIDE SEQUENCE [LARGE SCALE GENOMIC DNA]</scope>
    <source>
        <strain evidence="15 16">WCA-380-WT-2B</strain>
    </source>
</reference>
<dbReference type="GO" id="GO:0005524">
    <property type="term" value="F:ATP binding"/>
    <property type="evidence" value="ECO:0007669"/>
    <property type="project" value="UniProtKB-KW"/>
</dbReference>
<evidence type="ECO:0000256" key="9">
    <source>
        <dbReference type="ARBA" id="ARBA00022842"/>
    </source>
</evidence>
<comment type="function">
    <text evidence="11 13">Involved in the biosynthesis of the central metabolite phospho-alpha-D-ribosyl-1-pyrophosphate (PRPP) via the transfer of pyrophosphoryl group from ATP to 1-hydroxyl of ribose-5-phosphate (Rib-5-P).</text>
</comment>
<evidence type="ECO:0000256" key="7">
    <source>
        <dbReference type="ARBA" id="ARBA00022777"/>
    </source>
</evidence>
<dbReference type="RefSeq" id="WP_154538797.1">
    <property type="nucleotide sequence ID" value="NZ_VULQ01000001.1"/>
</dbReference>
<dbReference type="Gene3D" id="3.40.50.2020">
    <property type="match status" value="2"/>
</dbReference>
<dbReference type="Pfam" id="PF14572">
    <property type="entry name" value="Pribosyl_synth"/>
    <property type="match status" value="1"/>
</dbReference>
<dbReference type="UniPathway" id="UPA00087">
    <property type="reaction ID" value="UER00172"/>
</dbReference>
<dbReference type="AlphaFoldDB" id="A0A6N7VPY7"/>
<dbReference type="SUPFAM" id="SSF53271">
    <property type="entry name" value="PRTase-like"/>
    <property type="match status" value="1"/>
</dbReference>
<dbReference type="PROSITE" id="PS00114">
    <property type="entry name" value="PRPP_SYNTHASE"/>
    <property type="match status" value="1"/>
</dbReference>
<comment type="similarity">
    <text evidence="12 13">Belongs to the ribose-phosphate pyrophosphokinase family. Class I subfamily.</text>
</comment>